<dbReference type="AlphaFoldDB" id="A0A3P7MFU3"/>
<sequence>MANSDPIYDKGTACRKDAECTIEPSTHCDATTGLCEVAATTTAATTTAAATTGVTTEAMTTSASYRGELPTGTYLQISNHSND</sequence>
<dbReference type="EMBL" id="UYRV01105560">
    <property type="protein sequence ID" value="VDN21328.1"/>
    <property type="molecule type" value="Genomic_DNA"/>
</dbReference>
<organism evidence="1 2">
    <name type="scientific">Cylicostephanus goldi</name>
    <name type="common">Nematode worm</name>
    <dbReference type="NCBI Taxonomy" id="71465"/>
    <lineage>
        <taxon>Eukaryota</taxon>
        <taxon>Metazoa</taxon>
        <taxon>Ecdysozoa</taxon>
        <taxon>Nematoda</taxon>
        <taxon>Chromadorea</taxon>
        <taxon>Rhabditida</taxon>
        <taxon>Rhabditina</taxon>
        <taxon>Rhabditomorpha</taxon>
        <taxon>Strongyloidea</taxon>
        <taxon>Strongylidae</taxon>
        <taxon>Cylicostephanus</taxon>
    </lineage>
</organism>
<reference evidence="1 2" key="1">
    <citation type="submission" date="2018-11" db="EMBL/GenBank/DDBJ databases">
        <authorList>
            <consortium name="Pathogen Informatics"/>
        </authorList>
    </citation>
    <scope>NUCLEOTIDE SEQUENCE [LARGE SCALE GENOMIC DNA]</scope>
</reference>
<proteinExistence type="predicted"/>
<evidence type="ECO:0000313" key="2">
    <source>
        <dbReference type="Proteomes" id="UP000271889"/>
    </source>
</evidence>
<name>A0A3P7MFU3_CYLGO</name>
<dbReference type="Proteomes" id="UP000271889">
    <property type="component" value="Unassembled WGS sequence"/>
</dbReference>
<evidence type="ECO:0000313" key="1">
    <source>
        <dbReference type="EMBL" id="VDN21328.1"/>
    </source>
</evidence>
<gene>
    <name evidence="1" type="ORF">CGOC_LOCUS9007</name>
</gene>
<accession>A0A3P7MFU3</accession>
<keyword evidence="2" id="KW-1185">Reference proteome</keyword>
<protein>
    <submittedName>
        <fullName evidence="1">Uncharacterized protein</fullName>
    </submittedName>
</protein>